<evidence type="ECO:0000313" key="1">
    <source>
        <dbReference type="EMBL" id="EHB67197.1"/>
    </source>
</evidence>
<dbReference type="AlphaFoldDB" id="G4HB88"/>
<dbReference type="EMBL" id="AGIP01000002">
    <property type="protein sequence ID" value="EHB67197.1"/>
    <property type="molecule type" value="Genomic_DNA"/>
</dbReference>
<evidence type="ECO:0000313" key="2">
    <source>
        <dbReference type="Proteomes" id="UP000003891"/>
    </source>
</evidence>
<organism evidence="1 2">
    <name type="scientific">Paenibacillus lactis 154</name>
    <dbReference type="NCBI Taxonomy" id="743719"/>
    <lineage>
        <taxon>Bacteria</taxon>
        <taxon>Bacillati</taxon>
        <taxon>Bacillota</taxon>
        <taxon>Bacilli</taxon>
        <taxon>Bacillales</taxon>
        <taxon>Paenibacillaceae</taxon>
        <taxon>Paenibacillus</taxon>
    </lineage>
</organism>
<proteinExistence type="predicted"/>
<sequence length="47" mass="5483">MTLNVNETGNWKRLSEIVIKLTKIHLFMRSLLYIKGIFGSEVKCIIM</sequence>
<dbReference type="PATRIC" id="fig|743719.3.peg.1429"/>
<dbReference type="Proteomes" id="UP000003891">
    <property type="component" value="Unassembled WGS sequence"/>
</dbReference>
<dbReference type="STRING" id="743719.PaelaDRAFT_1421"/>
<name>G4HB88_9BACL</name>
<protein>
    <submittedName>
        <fullName evidence="1">Uncharacterized protein</fullName>
    </submittedName>
</protein>
<accession>G4HB88</accession>
<reference evidence="1 2" key="1">
    <citation type="submission" date="2011-09" db="EMBL/GenBank/DDBJ databases">
        <title>The draft genome of Paenibacillus lactis 154.</title>
        <authorList>
            <consortium name="US DOE Joint Genome Institute (JGI-PGF)"/>
            <person name="Lucas S."/>
            <person name="Han J."/>
            <person name="Lapidus A."/>
            <person name="Cheng J.-F."/>
            <person name="Goodwin L."/>
            <person name="Pitluck S."/>
            <person name="Peters L."/>
            <person name="Land M.L."/>
            <person name="Hauser L."/>
            <person name="Siebers A."/>
            <person name="Thelen M."/>
            <person name="Hugenholtz P."/>
            <person name="Allgaier M."/>
            <person name="Woyke T.J."/>
        </authorList>
    </citation>
    <scope>NUCLEOTIDE SEQUENCE [LARGE SCALE GENOMIC DNA]</scope>
    <source>
        <strain evidence="1 2">154</strain>
    </source>
</reference>
<gene>
    <name evidence="1" type="ORF">PaelaDRAFT_1421</name>
</gene>